<evidence type="ECO:0008006" key="4">
    <source>
        <dbReference type="Google" id="ProtNLM"/>
    </source>
</evidence>
<dbReference type="Proteomes" id="UP001501074">
    <property type="component" value="Unassembled WGS sequence"/>
</dbReference>
<evidence type="ECO:0000313" key="3">
    <source>
        <dbReference type="Proteomes" id="UP001501074"/>
    </source>
</evidence>
<reference evidence="3" key="1">
    <citation type="journal article" date="2019" name="Int. J. Syst. Evol. Microbiol.">
        <title>The Global Catalogue of Microorganisms (GCM) 10K type strain sequencing project: providing services to taxonomists for standard genome sequencing and annotation.</title>
        <authorList>
            <consortium name="The Broad Institute Genomics Platform"/>
            <consortium name="The Broad Institute Genome Sequencing Center for Infectious Disease"/>
            <person name="Wu L."/>
            <person name="Ma J."/>
        </authorList>
    </citation>
    <scope>NUCLEOTIDE SEQUENCE [LARGE SCALE GENOMIC DNA]</scope>
    <source>
        <strain evidence="3">JCM 16902</strain>
    </source>
</reference>
<proteinExistence type="predicted"/>
<feature type="transmembrane region" description="Helical" evidence="1">
    <location>
        <begin position="6"/>
        <end position="27"/>
    </location>
</feature>
<accession>A0ABP6ZHU8</accession>
<dbReference type="EMBL" id="BAAAZO010000003">
    <property type="protein sequence ID" value="GAA3608427.1"/>
    <property type="molecule type" value="Genomic_DNA"/>
</dbReference>
<keyword evidence="3" id="KW-1185">Reference proteome</keyword>
<feature type="transmembrane region" description="Helical" evidence="1">
    <location>
        <begin position="34"/>
        <end position="52"/>
    </location>
</feature>
<gene>
    <name evidence="2" type="ORF">GCM10022223_25540</name>
</gene>
<keyword evidence="1" id="KW-0472">Membrane</keyword>
<evidence type="ECO:0000313" key="2">
    <source>
        <dbReference type="EMBL" id="GAA3608427.1"/>
    </source>
</evidence>
<keyword evidence="1" id="KW-0812">Transmembrane</keyword>
<comment type="caution">
    <text evidence="2">The sequence shown here is derived from an EMBL/GenBank/DDBJ whole genome shotgun (WGS) entry which is preliminary data.</text>
</comment>
<evidence type="ECO:0000256" key="1">
    <source>
        <dbReference type="SAM" id="Phobius"/>
    </source>
</evidence>
<keyword evidence="1" id="KW-1133">Transmembrane helix</keyword>
<feature type="transmembrane region" description="Helical" evidence="1">
    <location>
        <begin position="64"/>
        <end position="88"/>
    </location>
</feature>
<sequence>MDVVWLFLMSAPLTVLLAICGGLLRAFRGQLPGWYFPVGLVVCLVILIWAEIWVRENTDGGLDAIPALIVEVNVVLAAAALILAWVVWKVRAVRKTQEPDSANAARLR</sequence>
<name>A0ABP6ZHU8_9ACTN</name>
<organism evidence="2 3">
    <name type="scientific">Kineosporia mesophila</name>
    <dbReference type="NCBI Taxonomy" id="566012"/>
    <lineage>
        <taxon>Bacteria</taxon>
        <taxon>Bacillati</taxon>
        <taxon>Actinomycetota</taxon>
        <taxon>Actinomycetes</taxon>
        <taxon>Kineosporiales</taxon>
        <taxon>Kineosporiaceae</taxon>
        <taxon>Kineosporia</taxon>
    </lineage>
</organism>
<protein>
    <recommendedName>
        <fullName evidence="4">Integral membrane protein</fullName>
    </recommendedName>
</protein>